<dbReference type="Proteomes" id="UP001201812">
    <property type="component" value="Unassembled WGS sequence"/>
</dbReference>
<organism evidence="6 7">
    <name type="scientific">Ditylenchus destructor</name>
    <dbReference type="NCBI Taxonomy" id="166010"/>
    <lineage>
        <taxon>Eukaryota</taxon>
        <taxon>Metazoa</taxon>
        <taxon>Ecdysozoa</taxon>
        <taxon>Nematoda</taxon>
        <taxon>Chromadorea</taxon>
        <taxon>Rhabditida</taxon>
        <taxon>Tylenchina</taxon>
        <taxon>Tylenchomorpha</taxon>
        <taxon>Sphaerularioidea</taxon>
        <taxon>Anguinidae</taxon>
        <taxon>Anguininae</taxon>
        <taxon>Ditylenchus</taxon>
    </lineage>
</organism>
<feature type="region of interest" description="Disordered" evidence="4">
    <location>
        <begin position="416"/>
        <end position="486"/>
    </location>
</feature>
<evidence type="ECO:0000256" key="1">
    <source>
        <dbReference type="ARBA" id="ARBA00000032"/>
    </source>
</evidence>
<feature type="domain" description="TIL" evidence="5">
    <location>
        <begin position="548"/>
        <end position="600"/>
    </location>
</feature>
<comment type="similarity">
    <text evidence="2">Belongs to the histidine acid phosphatase family.</text>
</comment>
<dbReference type="SUPFAM" id="SSF53254">
    <property type="entry name" value="Phosphoglycerate mutase-like"/>
    <property type="match status" value="1"/>
</dbReference>
<dbReference type="PANTHER" id="PTHR11567">
    <property type="entry name" value="ACID PHOSPHATASE-RELATED"/>
    <property type="match status" value="1"/>
</dbReference>
<evidence type="ECO:0000256" key="3">
    <source>
        <dbReference type="ARBA" id="ARBA00022900"/>
    </source>
</evidence>
<dbReference type="InterPro" id="IPR050645">
    <property type="entry name" value="Histidine_acid_phosphatase"/>
</dbReference>
<dbReference type="InterPro" id="IPR029033">
    <property type="entry name" value="His_PPase_superfam"/>
</dbReference>
<dbReference type="Gene3D" id="3.40.50.1240">
    <property type="entry name" value="Phosphoglycerate mutase-like"/>
    <property type="match status" value="1"/>
</dbReference>
<dbReference type="EMBL" id="JAKKPZ010000056">
    <property type="protein sequence ID" value="KAI1705435.1"/>
    <property type="molecule type" value="Genomic_DNA"/>
</dbReference>
<name>A0AAD4R2F8_9BILA</name>
<comment type="catalytic activity">
    <reaction evidence="1">
        <text>a phosphate monoester + H2O = an alcohol + phosphate</text>
        <dbReference type="Rhea" id="RHEA:15017"/>
        <dbReference type="ChEBI" id="CHEBI:15377"/>
        <dbReference type="ChEBI" id="CHEBI:30879"/>
        <dbReference type="ChEBI" id="CHEBI:43474"/>
        <dbReference type="ChEBI" id="CHEBI:67140"/>
        <dbReference type="EC" id="3.1.3.2"/>
    </reaction>
</comment>
<evidence type="ECO:0000259" key="5">
    <source>
        <dbReference type="Pfam" id="PF01826"/>
    </source>
</evidence>
<gene>
    <name evidence="6" type="ORF">DdX_13573</name>
</gene>
<proteinExistence type="inferred from homology"/>
<sequence length="684" mass="76572">MAHSKLGEMFSMVPEYTRMIPEMDERTGLAKSEGHHVGPGSNGGRKLKYVQAIWRHGDRAPKKKAYSSDKYDGSYWPRGWSQLTNLGMNQMRELGSYFREVYADHFVSSEYQPNEIMVKSSQDDRALVAAQVFLNGFFPPEQDHEYFDANLNWQPIPVYSSGSESEGDPMLKPTGFNCPTYKALRKKAADAVEAVLMPKYADLVEFLRPIVQKNLDKPQKLRLRNITKLVDIQREMFHNLSQPEWVHKRWPQYAHKSTIDIIVEMRYIERNAEFNETSLSYLTGGLLLGDWLDRLQAVTRGESVTPTKMMLYSAHDGTLIALLYSLQAIWDGFKVPYASCLILELYEVGDDYFVELFYRRSGLNEHLTVKGCIQSCPLDRFLNLLRANAIYNTETLHRSIIGVVLLLLANFSDQQDTSSPEPSSTVSTQEAATPTGAPSTDSPSTSTEATTSSQSSSSQSPSSTNEVTTLPQSSSSQPLSTTTPQCDTNEQFRKCGSSCEPTCENPNPEMCTADCILNVCQCASGFVRNDDDECVLLSQCNNSTNTTCGPNERFYNCSTCDRTCENPNPICTRECKPPRCQCAPGFVEDRQGICIPRAQCPRSLPMPMNRCVPIHILPVWDILQSSDVSVLRSSVSSKGHLCERLRQLPMSPLSPLCSEKFVPIPGVPCGPDLCEIPHISRKDI</sequence>
<reference evidence="6" key="1">
    <citation type="submission" date="2022-01" db="EMBL/GenBank/DDBJ databases">
        <title>Genome Sequence Resource for Two Populations of Ditylenchus destructor, the Migratory Endoparasitic Phytonematode.</title>
        <authorList>
            <person name="Zhang H."/>
            <person name="Lin R."/>
            <person name="Xie B."/>
        </authorList>
    </citation>
    <scope>NUCLEOTIDE SEQUENCE</scope>
    <source>
        <strain evidence="6">BazhouSP</strain>
    </source>
</reference>
<feature type="domain" description="TIL" evidence="5">
    <location>
        <begin position="486"/>
        <end position="540"/>
    </location>
</feature>
<dbReference type="InterPro" id="IPR036084">
    <property type="entry name" value="Ser_inhib-like_sf"/>
</dbReference>
<protein>
    <submittedName>
        <fullName evidence="6">Histidine phosphatase superfamily (Branch 2) domain-containing protein</fullName>
    </submittedName>
</protein>
<dbReference type="PANTHER" id="PTHR11567:SF210">
    <property type="entry name" value="ACID PHOSPHATASE 5-RELATED"/>
    <property type="match status" value="1"/>
</dbReference>
<dbReference type="CDD" id="cd07061">
    <property type="entry name" value="HP_HAP_like"/>
    <property type="match status" value="1"/>
</dbReference>
<accession>A0AAD4R2F8</accession>
<dbReference type="GO" id="GO:0003993">
    <property type="term" value="F:acid phosphatase activity"/>
    <property type="evidence" value="ECO:0007669"/>
    <property type="project" value="UniProtKB-EC"/>
</dbReference>
<dbReference type="CDD" id="cd19941">
    <property type="entry name" value="TIL"/>
    <property type="match status" value="2"/>
</dbReference>
<keyword evidence="3" id="KW-0646">Protease inhibitor</keyword>
<evidence type="ECO:0000256" key="4">
    <source>
        <dbReference type="SAM" id="MobiDB-lite"/>
    </source>
</evidence>
<dbReference type="InterPro" id="IPR000560">
    <property type="entry name" value="His_Pase_clade-2"/>
</dbReference>
<dbReference type="Pfam" id="PF00328">
    <property type="entry name" value="His_Phos_2"/>
    <property type="match status" value="1"/>
</dbReference>
<evidence type="ECO:0000313" key="7">
    <source>
        <dbReference type="Proteomes" id="UP001201812"/>
    </source>
</evidence>
<keyword evidence="3" id="KW-0722">Serine protease inhibitor</keyword>
<dbReference type="PROSITE" id="PS00616">
    <property type="entry name" value="HIS_ACID_PHOSPHAT_1"/>
    <property type="match status" value="1"/>
</dbReference>
<evidence type="ECO:0000313" key="6">
    <source>
        <dbReference type="EMBL" id="KAI1705435.1"/>
    </source>
</evidence>
<dbReference type="AlphaFoldDB" id="A0AAD4R2F8"/>
<dbReference type="Gene3D" id="2.10.25.10">
    <property type="entry name" value="Laminin"/>
    <property type="match status" value="2"/>
</dbReference>
<dbReference type="InterPro" id="IPR002919">
    <property type="entry name" value="TIL_dom"/>
</dbReference>
<dbReference type="Pfam" id="PF01826">
    <property type="entry name" value="TIL"/>
    <property type="match status" value="2"/>
</dbReference>
<evidence type="ECO:0000256" key="2">
    <source>
        <dbReference type="ARBA" id="ARBA00005375"/>
    </source>
</evidence>
<dbReference type="GO" id="GO:0004867">
    <property type="term" value="F:serine-type endopeptidase inhibitor activity"/>
    <property type="evidence" value="ECO:0007669"/>
    <property type="project" value="UniProtKB-KW"/>
</dbReference>
<feature type="compositionally biased region" description="Low complexity" evidence="4">
    <location>
        <begin position="417"/>
        <end position="485"/>
    </location>
</feature>
<dbReference type="SUPFAM" id="SSF57567">
    <property type="entry name" value="Serine protease inhibitors"/>
    <property type="match status" value="2"/>
</dbReference>
<comment type="caution">
    <text evidence="6">The sequence shown here is derived from an EMBL/GenBank/DDBJ whole genome shotgun (WGS) entry which is preliminary data.</text>
</comment>
<keyword evidence="7" id="KW-1185">Reference proteome</keyword>
<dbReference type="InterPro" id="IPR033379">
    <property type="entry name" value="Acid_Pase_AS"/>
</dbReference>